<dbReference type="AlphaFoldDB" id="A0A2K8UDD1"/>
<dbReference type="RefSeq" id="WP_100921275.1">
    <property type="nucleotide sequence ID" value="NZ_CP020370.1"/>
</dbReference>
<dbReference type="Pfam" id="PF13304">
    <property type="entry name" value="AAA_21"/>
    <property type="match status" value="1"/>
</dbReference>
<dbReference type="PANTHER" id="PTHR43581">
    <property type="entry name" value="ATP/GTP PHOSPHATASE"/>
    <property type="match status" value="1"/>
</dbReference>
<accession>A0A2K8UDD1</accession>
<dbReference type="KEGG" id="tsy:THSYN_23340"/>
<dbReference type="Gene3D" id="3.40.50.300">
    <property type="entry name" value="P-loop containing nucleotide triphosphate hydrolases"/>
    <property type="match status" value="1"/>
</dbReference>
<proteinExistence type="predicted"/>
<dbReference type="InterPro" id="IPR027417">
    <property type="entry name" value="P-loop_NTPase"/>
</dbReference>
<evidence type="ECO:0000313" key="3">
    <source>
        <dbReference type="Proteomes" id="UP000232638"/>
    </source>
</evidence>
<dbReference type="GO" id="GO:0016887">
    <property type="term" value="F:ATP hydrolysis activity"/>
    <property type="evidence" value="ECO:0007669"/>
    <property type="project" value="InterPro"/>
</dbReference>
<protein>
    <recommendedName>
        <fullName evidence="1">ATPase AAA-type core domain-containing protein</fullName>
    </recommendedName>
</protein>
<dbReference type="EMBL" id="CP020370">
    <property type="protein sequence ID" value="AUB83590.1"/>
    <property type="molecule type" value="Genomic_DNA"/>
</dbReference>
<dbReference type="GO" id="GO:0005524">
    <property type="term" value="F:ATP binding"/>
    <property type="evidence" value="ECO:0007669"/>
    <property type="project" value="InterPro"/>
</dbReference>
<dbReference type="InterPro" id="IPR003959">
    <property type="entry name" value="ATPase_AAA_core"/>
</dbReference>
<organism evidence="2 3">
    <name type="scientific">Candidatus Thiodictyon syntrophicum</name>
    <dbReference type="NCBI Taxonomy" id="1166950"/>
    <lineage>
        <taxon>Bacteria</taxon>
        <taxon>Pseudomonadati</taxon>
        <taxon>Pseudomonadota</taxon>
        <taxon>Gammaproteobacteria</taxon>
        <taxon>Chromatiales</taxon>
        <taxon>Chromatiaceae</taxon>
        <taxon>Thiodictyon</taxon>
    </lineage>
</organism>
<dbReference type="PANTHER" id="PTHR43581:SF4">
    <property type="entry name" value="ATP_GTP PHOSPHATASE"/>
    <property type="match status" value="1"/>
</dbReference>
<evidence type="ECO:0000313" key="2">
    <source>
        <dbReference type="EMBL" id="AUB83590.1"/>
    </source>
</evidence>
<reference evidence="2 3" key="1">
    <citation type="submission" date="2017-03" db="EMBL/GenBank/DDBJ databases">
        <title>Complete genome sequence of Candidatus 'Thiodictyon syntrophicum' sp. nov. strain Cad16T, a photolithoautotroph purple sulfur bacterium isolated from an alpine meromictic lake.</title>
        <authorList>
            <person name="Luedin S.M."/>
            <person name="Pothier J.F."/>
            <person name="Danza F."/>
            <person name="Storelli N."/>
            <person name="Wittwer M."/>
            <person name="Tonolla M."/>
        </authorList>
    </citation>
    <scope>NUCLEOTIDE SEQUENCE [LARGE SCALE GENOMIC DNA]</scope>
    <source>
        <strain evidence="2 3">Cad16T</strain>
    </source>
</reference>
<dbReference type="SUPFAM" id="SSF52540">
    <property type="entry name" value="P-loop containing nucleoside triphosphate hydrolases"/>
    <property type="match status" value="1"/>
</dbReference>
<dbReference type="InterPro" id="IPR051396">
    <property type="entry name" value="Bact_Antivir_Def_Nuclease"/>
</dbReference>
<keyword evidence="3" id="KW-1185">Reference proteome</keyword>
<gene>
    <name evidence="2" type="ORF">THSYN_23340</name>
</gene>
<feature type="domain" description="ATPase AAA-type core" evidence="1">
    <location>
        <begin position="25"/>
        <end position="332"/>
    </location>
</feature>
<name>A0A2K8UDD1_9GAMM</name>
<evidence type="ECO:0000259" key="1">
    <source>
        <dbReference type="Pfam" id="PF13304"/>
    </source>
</evidence>
<dbReference type="Proteomes" id="UP000232638">
    <property type="component" value="Chromosome"/>
</dbReference>
<dbReference type="OrthoDB" id="994504at2"/>
<sequence>MKIERFQYHNKALQWELEPVSFSDLTLLVGISGVGKTQILQALLNLKRIAEGKSRNGIEWNVEFSTIEGHKYQWTGEFETQNRIFSDEVTFLPDNDEGIRDKPAIIAETLVKDGATIVTRTPDDIFFLGEKTPKLSPSSSIISLLSEEESIQPASNAFRRIIYSDQSVQRSLRVLDSKFDKLAAKYDTLAQIRESDLDTQTKLALVYRNHEEVFSRIKNRFLDIFPQVTDIKVEPRDNSEDMPAFFADIPILQIREDGVKNWIEQDKISSGMLRTIIHVAEMYLWPDGTVILIDEFENSLGVNCIDVITEDLLLNNRRLQFILTSHHPYIINNIGTRYWKVVTRKGGIVTAHDASSLGLGESSHDAFMQLINSDKYRDGING</sequence>